<comment type="caution">
    <text evidence="2">The sequence shown here is derived from an EMBL/GenBank/DDBJ whole genome shotgun (WGS) entry which is preliminary data.</text>
</comment>
<feature type="signal peptide" evidence="1">
    <location>
        <begin position="1"/>
        <end position="21"/>
    </location>
</feature>
<keyword evidence="3" id="KW-1185">Reference proteome</keyword>
<gene>
    <name evidence="2" type="ORF">JM658_07815</name>
</gene>
<accession>A0ABS9J307</accession>
<dbReference type="EMBL" id="JAETXX010000003">
    <property type="protein sequence ID" value="MCF8714733.1"/>
    <property type="molecule type" value="Genomic_DNA"/>
</dbReference>
<evidence type="ECO:0000313" key="2">
    <source>
        <dbReference type="EMBL" id="MCF8714733.1"/>
    </source>
</evidence>
<dbReference type="InterPro" id="IPR025347">
    <property type="entry name" value="DUF4251"/>
</dbReference>
<proteinExistence type="predicted"/>
<dbReference type="Gene3D" id="2.40.128.410">
    <property type="match status" value="1"/>
</dbReference>
<dbReference type="RefSeq" id="WP_236958698.1">
    <property type="nucleotide sequence ID" value="NZ_JAETXX010000003.1"/>
</dbReference>
<dbReference type="Proteomes" id="UP000829517">
    <property type="component" value="Unassembled WGS sequence"/>
</dbReference>
<feature type="chain" id="PRO_5045094723" evidence="1">
    <location>
        <begin position="22"/>
        <end position="186"/>
    </location>
</feature>
<dbReference type="Pfam" id="PF14059">
    <property type="entry name" value="DUF4251"/>
    <property type="match status" value="1"/>
</dbReference>
<dbReference type="PROSITE" id="PS51257">
    <property type="entry name" value="PROKAR_LIPOPROTEIN"/>
    <property type="match status" value="1"/>
</dbReference>
<evidence type="ECO:0000313" key="3">
    <source>
        <dbReference type="Proteomes" id="UP000829517"/>
    </source>
</evidence>
<keyword evidence="1" id="KW-0732">Signal</keyword>
<organism evidence="2 3">
    <name type="scientific">Joostella atrarenae</name>
    <dbReference type="NCBI Taxonomy" id="679257"/>
    <lineage>
        <taxon>Bacteria</taxon>
        <taxon>Pseudomonadati</taxon>
        <taxon>Bacteroidota</taxon>
        <taxon>Flavobacteriia</taxon>
        <taxon>Flavobacteriales</taxon>
        <taxon>Flavobacteriaceae</taxon>
        <taxon>Joostella</taxon>
    </lineage>
</organism>
<reference evidence="2 3" key="1">
    <citation type="submission" date="2021-01" db="EMBL/GenBank/DDBJ databases">
        <title>Genome sequencing of Joostella atrarenae M1-2 (= KCTC 23194).</title>
        <authorList>
            <person name="Zakaria M.R."/>
            <person name="Lam M.Q."/>
            <person name="Chong C.S."/>
        </authorList>
    </citation>
    <scope>NUCLEOTIDE SEQUENCE [LARGE SCALE GENOMIC DNA]</scope>
    <source>
        <strain evidence="2 3">M1-2</strain>
    </source>
</reference>
<name>A0ABS9J307_9FLAO</name>
<sequence length="186" mass="20614">MKVSYFFSMLLLVILSSCGGAKNNASTPEQITAIKELLDSKEYRIENQWAMPTVSSSMMRLANSGLAGPGSNVQRINLIGNTNYLEVKGDSVKAYLPFFGERQMGGGYNSEGEGIQFEQVVTDMKTEYVEAKKRYLVTFSANNGTESFDINLLVYPNNKTSLSVNSSQRDFITYDGTISPLPEKKE</sequence>
<evidence type="ECO:0000256" key="1">
    <source>
        <dbReference type="SAM" id="SignalP"/>
    </source>
</evidence>
<protein>
    <submittedName>
        <fullName evidence="2">DUF4251 domain-containing protein</fullName>
    </submittedName>
</protein>